<protein>
    <submittedName>
        <fullName evidence="7">Transcriptional activator NhaR</fullName>
    </submittedName>
</protein>
<keyword evidence="4" id="KW-0010">Activator</keyword>
<keyword evidence="8" id="KW-1185">Reference proteome</keyword>
<keyword evidence="3" id="KW-0238">DNA-binding</keyword>
<proteinExistence type="inferred from homology"/>
<organism evidence="7 8">
    <name type="scientific">Thermithiobacillus plumbiphilus</name>
    <dbReference type="NCBI Taxonomy" id="1729899"/>
    <lineage>
        <taxon>Bacteria</taxon>
        <taxon>Pseudomonadati</taxon>
        <taxon>Pseudomonadota</taxon>
        <taxon>Acidithiobacillia</taxon>
        <taxon>Acidithiobacillales</taxon>
        <taxon>Thermithiobacillaceae</taxon>
        <taxon>Thermithiobacillus</taxon>
    </lineage>
</organism>
<feature type="domain" description="HTH lysR-type" evidence="6">
    <location>
        <begin position="4"/>
        <end position="61"/>
    </location>
</feature>
<keyword evidence="5" id="KW-0804">Transcription</keyword>
<comment type="caution">
    <text evidence="7">The sequence shown here is derived from an EMBL/GenBank/DDBJ whole genome shotgun (WGS) entry which is preliminary data.</text>
</comment>
<dbReference type="EMBL" id="JBBPCO010000016">
    <property type="protein sequence ID" value="MEK8090816.1"/>
    <property type="molecule type" value="Genomic_DNA"/>
</dbReference>
<dbReference type="Pfam" id="PF00126">
    <property type="entry name" value="HTH_1"/>
    <property type="match status" value="1"/>
</dbReference>
<dbReference type="SUPFAM" id="SSF46785">
    <property type="entry name" value="Winged helix' DNA-binding domain"/>
    <property type="match status" value="1"/>
</dbReference>
<dbReference type="Pfam" id="PF03466">
    <property type="entry name" value="LysR_substrate"/>
    <property type="match status" value="1"/>
</dbReference>
<evidence type="ECO:0000256" key="2">
    <source>
        <dbReference type="ARBA" id="ARBA00023015"/>
    </source>
</evidence>
<dbReference type="Proteomes" id="UP001446205">
    <property type="component" value="Unassembled WGS sequence"/>
</dbReference>
<keyword evidence="2" id="KW-0805">Transcription regulation</keyword>
<name>A0ABU9DBC1_9PROT</name>
<dbReference type="RefSeq" id="WP_341371871.1">
    <property type="nucleotide sequence ID" value="NZ_JBBPCO010000016.1"/>
</dbReference>
<sequence length="304" mass="33043">MRGLNYNHLHYFWTVAKEGSIVRASEVLHLTPQTISGQLRLLEEALGGKLFARTGRKLVLTDIGRLAFSYADDIFRLGAEMEDVLQGRVGGQPLEFAVGIVDVVPKLVAYRLLEPALKLSEPVRIVCREGKLDALLTDIAVHRLDMLLADTPISPSANVRVFNHLLGECGVSFFAARDLAEPYQAGFPGSLSGAPMLLPATNTALRGALMQWLDQQGVRPRIVGEFEDSALMTAFGQAGVGVFIAPSVIEADLLRTGELAVIGRSERVRERFYAISAERRLRHPAVVAVSQAARAALFTVADTA</sequence>
<dbReference type="PROSITE" id="PS50931">
    <property type="entry name" value="HTH_LYSR"/>
    <property type="match status" value="1"/>
</dbReference>
<evidence type="ECO:0000256" key="3">
    <source>
        <dbReference type="ARBA" id="ARBA00023125"/>
    </source>
</evidence>
<comment type="similarity">
    <text evidence="1">Belongs to the LysR transcriptional regulatory family.</text>
</comment>
<dbReference type="InterPro" id="IPR036388">
    <property type="entry name" value="WH-like_DNA-bd_sf"/>
</dbReference>
<dbReference type="Gene3D" id="1.10.10.10">
    <property type="entry name" value="Winged helix-like DNA-binding domain superfamily/Winged helix DNA-binding domain"/>
    <property type="match status" value="1"/>
</dbReference>
<accession>A0ABU9DBC1</accession>
<dbReference type="Gene3D" id="3.40.190.290">
    <property type="match status" value="1"/>
</dbReference>
<evidence type="ECO:0000256" key="4">
    <source>
        <dbReference type="ARBA" id="ARBA00023159"/>
    </source>
</evidence>
<dbReference type="PANTHER" id="PTHR30293">
    <property type="entry name" value="TRANSCRIPTIONAL REGULATORY PROTEIN NAC-RELATED"/>
    <property type="match status" value="1"/>
</dbReference>
<evidence type="ECO:0000259" key="6">
    <source>
        <dbReference type="PROSITE" id="PS50931"/>
    </source>
</evidence>
<evidence type="ECO:0000313" key="7">
    <source>
        <dbReference type="EMBL" id="MEK8090816.1"/>
    </source>
</evidence>
<gene>
    <name evidence="7" type="primary">nhaR</name>
    <name evidence="7" type="ORF">WOB96_13745</name>
</gene>
<dbReference type="InterPro" id="IPR005119">
    <property type="entry name" value="LysR_subst-bd"/>
</dbReference>
<evidence type="ECO:0000313" key="8">
    <source>
        <dbReference type="Proteomes" id="UP001446205"/>
    </source>
</evidence>
<dbReference type="NCBIfam" id="NF008284">
    <property type="entry name" value="PRK11062.1"/>
    <property type="match status" value="1"/>
</dbReference>
<dbReference type="InterPro" id="IPR000847">
    <property type="entry name" value="LysR_HTH_N"/>
</dbReference>
<reference evidence="7 8" key="1">
    <citation type="submission" date="2024-04" db="EMBL/GenBank/DDBJ databases">
        <authorList>
            <person name="Abashina T."/>
            <person name="Shaikin A."/>
        </authorList>
    </citation>
    <scope>NUCLEOTIDE SEQUENCE [LARGE SCALE GENOMIC DNA]</scope>
    <source>
        <strain evidence="7 8">AAFK</strain>
    </source>
</reference>
<evidence type="ECO:0000256" key="5">
    <source>
        <dbReference type="ARBA" id="ARBA00023163"/>
    </source>
</evidence>
<evidence type="ECO:0000256" key="1">
    <source>
        <dbReference type="ARBA" id="ARBA00009437"/>
    </source>
</evidence>
<dbReference type="InterPro" id="IPR036390">
    <property type="entry name" value="WH_DNA-bd_sf"/>
</dbReference>
<dbReference type="SUPFAM" id="SSF53850">
    <property type="entry name" value="Periplasmic binding protein-like II"/>
    <property type="match status" value="1"/>
</dbReference>
<dbReference type="PANTHER" id="PTHR30293:SF2">
    <property type="entry name" value="TRANSCRIPTIONAL ACTIVATOR PROTEIN NHAR"/>
    <property type="match status" value="1"/>
</dbReference>